<dbReference type="Pfam" id="PF08768">
    <property type="entry name" value="THAP4_heme-bd"/>
    <property type="match status" value="1"/>
</dbReference>
<dbReference type="InterPro" id="IPR003582">
    <property type="entry name" value="ShKT_dom"/>
</dbReference>
<reference evidence="5" key="1">
    <citation type="submission" date="2022-11" db="UniProtKB">
        <authorList>
            <consortium name="WormBaseParasite"/>
        </authorList>
    </citation>
    <scope>IDENTIFICATION</scope>
</reference>
<organism evidence="4 5">
    <name type="scientific">Romanomermis culicivorax</name>
    <name type="common">Nematode worm</name>
    <dbReference type="NCBI Taxonomy" id="13658"/>
    <lineage>
        <taxon>Eukaryota</taxon>
        <taxon>Metazoa</taxon>
        <taxon>Ecdysozoa</taxon>
        <taxon>Nematoda</taxon>
        <taxon>Enoplea</taxon>
        <taxon>Dorylaimia</taxon>
        <taxon>Mermithida</taxon>
        <taxon>Mermithoidea</taxon>
        <taxon>Mermithidae</taxon>
        <taxon>Romanomermis</taxon>
    </lineage>
</organism>
<dbReference type="SMART" id="SM00254">
    <property type="entry name" value="ShKT"/>
    <property type="match status" value="1"/>
</dbReference>
<comment type="caution">
    <text evidence="2">Lacks conserved residue(s) required for the propagation of feature annotation.</text>
</comment>
<dbReference type="PANTHER" id="PTHR15854">
    <property type="entry name" value="THAP4 PROTEIN"/>
    <property type="match status" value="1"/>
</dbReference>
<feature type="domain" description="ShKT" evidence="3">
    <location>
        <begin position="17"/>
        <end position="54"/>
    </location>
</feature>
<proteinExistence type="predicted"/>
<sequence>ELSLLDGTGAITFAGPCEDIYNSCSVWKSENSCDDFRQKSSFFDTHCAKSCEMCSVDQNVDAAKFSGFPPLLEPLTFLLGKWVFNGTSLRRYPIDYTRREINQFLNQIEFIPCRPNMFRIPSLKYKFIGLSLGDSADSVVSQGFLYAMTAEDGVKVVLHASSNEGFITMEEGTLLADRVLELVTTVGIPFKDDPFLDTNLKKNIRRSFEIVANNYLRETIERMDVDDERIIYANYYQLKESYKPF</sequence>
<evidence type="ECO:0000313" key="5">
    <source>
        <dbReference type="WBParaSite" id="nRc.2.0.1.t05372-RA"/>
    </source>
</evidence>
<protein>
    <submittedName>
        <fullName evidence="5">ShKT domain-containing protein</fullName>
    </submittedName>
</protein>
<dbReference type="Gene3D" id="2.40.128.20">
    <property type="match status" value="1"/>
</dbReference>
<dbReference type="InterPro" id="IPR014878">
    <property type="entry name" value="THAP4-like_heme-bd"/>
</dbReference>
<dbReference type="InterPro" id="IPR045165">
    <property type="entry name" value="Nitrobindin"/>
</dbReference>
<dbReference type="Proteomes" id="UP000887565">
    <property type="component" value="Unplaced"/>
</dbReference>
<accession>A0A915HVD2</accession>
<keyword evidence="4" id="KW-1185">Reference proteome</keyword>
<comment type="catalytic activity">
    <reaction evidence="1">
        <text>peroxynitrite = nitrate</text>
        <dbReference type="Rhea" id="RHEA:63116"/>
        <dbReference type="ChEBI" id="CHEBI:17632"/>
        <dbReference type="ChEBI" id="CHEBI:25941"/>
    </reaction>
    <physiologicalReaction direction="left-to-right" evidence="1">
        <dbReference type="Rhea" id="RHEA:63117"/>
    </physiologicalReaction>
</comment>
<name>A0A915HVD2_ROMCU</name>
<evidence type="ECO:0000256" key="1">
    <source>
        <dbReference type="ARBA" id="ARBA00036993"/>
    </source>
</evidence>
<dbReference type="Pfam" id="PF01549">
    <property type="entry name" value="ShK"/>
    <property type="match status" value="1"/>
</dbReference>
<dbReference type="AlphaFoldDB" id="A0A915HVD2"/>
<dbReference type="SUPFAM" id="SSF50814">
    <property type="entry name" value="Lipocalins"/>
    <property type="match status" value="1"/>
</dbReference>
<evidence type="ECO:0000256" key="2">
    <source>
        <dbReference type="PROSITE-ProRule" id="PRU01005"/>
    </source>
</evidence>
<dbReference type="PANTHER" id="PTHR15854:SF4">
    <property type="entry name" value="PEROXYNITRITE ISOMERASE THAP4"/>
    <property type="match status" value="1"/>
</dbReference>
<dbReference type="PROSITE" id="PS51670">
    <property type="entry name" value="SHKT"/>
    <property type="match status" value="1"/>
</dbReference>
<dbReference type="InterPro" id="IPR012674">
    <property type="entry name" value="Calycin"/>
</dbReference>
<evidence type="ECO:0000313" key="4">
    <source>
        <dbReference type="Proteomes" id="UP000887565"/>
    </source>
</evidence>
<dbReference type="WBParaSite" id="nRc.2.0.1.t05372-RA">
    <property type="protein sequence ID" value="nRc.2.0.1.t05372-RA"/>
    <property type="gene ID" value="nRc.2.0.1.g05372"/>
</dbReference>
<evidence type="ECO:0000259" key="3">
    <source>
        <dbReference type="PROSITE" id="PS51670"/>
    </source>
</evidence>